<reference evidence="1 2" key="1">
    <citation type="journal article" date="2017" name="BMC Genomics">
        <title>Whole-genome assembly of Babesia ovata and comparative genomics between closely related pathogens.</title>
        <authorList>
            <person name="Yamagishi J."/>
            <person name="Asada M."/>
            <person name="Hakimi H."/>
            <person name="Tanaka T.Q."/>
            <person name="Sugimoto C."/>
            <person name="Kawazu S."/>
        </authorList>
    </citation>
    <scope>NUCLEOTIDE SEQUENCE [LARGE SCALE GENOMIC DNA]</scope>
    <source>
        <strain evidence="1 2">Miyake</strain>
    </source>
</reference>
<organism evidence="1 2">
    <name type="scientific">Babesia ovata</name>
    <dbReference type="NCBI Taxonomy" id="189622"/>
    <lineage>
        <taxon>Eukaryota</taxon>
        <taxon>Sar</taxon>
        <taxon>Alveolata</taxon>
        <taxon>Apicomplexa</taxon>
        <taxon>Aconoidasida</taxon>
        <taxon>Piroplasmida</taxon>
        <taxon>Babesiidae</taxon>
        <taxon>Babesia</taxon>
    </lineage>
</organism>
<keyword evidence="2" id="KW-1185">Reference proteome</keyword>
<keyword evidence="1" id="KW-0489">Methyltransferase</keyword>
<dbReference type="RefSeq" id="XP_028866276.1">
    <property type="nucleotide sequence ID" value="XM_029010443.1"/>
</dbReference>
<dbReference type="GeneID" id="39873803"/>
<dbReference type="EMBL" id="BDSA01000002">
    <property type="protein sequence ID" value="GBE60033.1"/>
    <property type="molecule type" value="Genomic_DNA"/>
</dbReference>
<gene>
    <name evidence="1" type="ORF">BOVATA_015260</name>
</gene>
<evidence type="ECO:0000313" key="1">
    <source>
        <dbReference type="EMBL" id="GBE60033.1"/>
    </source>
</evidence>
<proteinExistence type="predicted"/>
<sequence>MSRARFTLLGASATLATAASGYLLYESLYVPSSVRAAVAEISDWSVEESGNDAVVRVNASGSKAGGMFTCNLSRIEGSWKVVTLDVIYHEPRKEPKLESAAVYDELEKALAK</sequence>
<name>A0A2H6KAL5_9APIC</name>
<evidence type="ECO:0000313" key="2">
    <source>
        <dbReference type="Proteomes" id="UP000236319"/>
    </source>
</evidence>
<dbReference type="AlphaFoldDB" id="A0A2H6KAL5"/>
<dbReference type="OrthoDB" id="10370166at2759"/>
<comment type="caution">
    <text evidence="1">The sequence shown here is derived from an EMBL/GenBank/DDBJ whole genome shotgun (WGS) entry which is preliminary data.</text>
</comment>
<accession>A0A2H6KAL5</accession>
<protein>
    <submittedName>
        <fullName evidence="1">DNA-cytosine methyltransferase, putative</fullName>
    </submittedName>
</protein>
<keyword evidence="1" id="KW-0808">Transferase</keyword>
<dbReference type="VEuPathDB" id="PiroplasmaDB:BOVATA_015260"/>
<dbReference type="GO" id="GO:0032259">
    <property type="term" value="P:methylation"/>
    <property type="evidence" value="ECO:0007669"/>
    <property type="project" value="UniProtKB-KW"/>
</dbReference>
<dbReference type="Proteomes" id="UP000236319">
    <property type="component" value="Unassembled WGS sequence"/>
</dbReference>
<dbReference type="GO" id="GO:0008168">
    <property type="term" value="F:methyltransferase activity"/>
    <property type="evidence" value="ECO:0007669"/>
    <property type="project" value="UniProtKB-KW"/>
</dbReference>